<dbReference type="PANTHER" id="PTHR13367:SF33">
    <property type="entry name" value="P-LOOP CONTAINING NUCLEOSIDE TRIPHOSPHATE HYDROLASE PROTEIN"/>
    <property type="match status" value="1"/>
</dbReference>
<organism evidence="9 10">
    <name type="scientific">Somion occarium</name>
    <dbReference type="NCBI Taxonomy" id="3059160"/>
    <lineage>
        <taxon>Eukaryota</taxon>
        <taxon>Fungi</taxon>
        <taxon>Dikarya</taxon>
        <taxon>Basidiomycota</taxon>
        <taxon>Agaricomycotina</taxon>
        <taxon>Agaricomycetes</taxon>
        <taxon>Polyporales</taxon>
        <taxon>Cerrenaceae</taxon>
        <taxon>Somion</taxon>
    </lineage>
</organism>
<evidence type="ECO:0000256" key="6">
    <source>
        <dbReference type="ARBA" id="ARBA00022807"/>
    </source>
</evidence>
<evidence type="ECO:0000259" key="7">
    <source>
        <dbReference type="Pfam" id="PF12340"/>
    </source>
</evidence>
<dbReference type="InterPro" id="IPR022099">
    <property type="entry name" value="DUF3638"/>
</dbReference>
<dbReference type="PANTHER" id="PTHR13367">
    <property type="entry name" value="UBIQUITIN THIOESTERASE"/>
    <property type="match status" value="1"/>
</dbReference>
<dbReference type="EC" id="3.4.19.12" evidence="2"/>
<evidence type="ECO:0000256" key="1">
    <source>
        <dbReference type="ARBA" id="ARBA00000707"/>
    </source>
</evidence>
<evidence type="ECO:0000256" key="3">
    <source>
        <dbReference type="ARBA" id="ARBA00022670"/>
    </source>
</evidence>
<dbReference type="InterPro" id="IPR027417">
    <property type="entry name" value="P-loop_NTPase"/>
</dbReference>
<keyword evidence="6" id="KW-0788">Thiol protease</keyword>
<feature type="domain" description="DUF6606" evidence="8">
    <location>
        <begin position="29"/>
        <end position="291"/>
    </location>
</feature>
<dbReference type="InterPro" id="IPR046541">
    <property type="entry name" value="DUF6606"/>
</dbReference>
<dbReference type="Proteomes" id="UP001497453">
    <property type="component" value="Chromosome 3"/>
</dbReference>
<reference evidence="10" key="1">
    <citation type="submission" date="2024-04" db="EMBL/GenBank/DDBJ databases">
        <authorList>
            <person name="Shaw F."/>
            <person name="Minotto A."/>
        </authorList>
    </citation>
    <scope>NUCLEOTIDE SEQUENCE [LARGE SCALE GENOMIC DNA]</scope>
</reference>
<sequence>MGKKRKTKSTPAETVTMPRTIDDPFLAAIDHLFMPPYLPQEAPNETTQRLVSVTIAQISLEAAQCYAQRLYGFDGQIRWSHIVKMIGHVTKNARNSLDKEQILQDLTNMEIGDVLAFHIEAQNAGLIIRRKATTVVFEVFEVSPRNAAVIGTTGKLICSFPGPAVQIPEQKFVVRTFQEELSSFLAQMDVDILDSAPTTRKAGSTVHEVRDTADPMYISQLLVGILRGMGSSVDIQRITKRIGDDVLWKDAYLPWRRAPLWLVIRVALQTSLVSREEYKEFMVFLMARTLKAAVEKGYSSELLSTMRAKVAQRFYKLSETPTLPFVDTAVEGAVDTAGRLLQERWDEVQQQQVQSQSWDSASLDYKSATVMTLLNSGPYIERALRRNVSPPVLRAFSPAEHARLRDMCQFSPYSDGGLTSAFDRNQSLALMDFEESVQTHLDRWTSDNLDNDQAIRILSSCLDQYHQLARLEYNKNPEEESVMILTIMQLWVALDKMATHRCTLLLEFSPEIPPKFLNPLLLRRSSSIRHANIIEQYLHRRHSATKSHRPSIFTDNFTASSFAVSFFKTRSEMASIKAHIESVARKARTAKEKELAKLNDTHARLVSRAEQLSHEKMWVTDDWTGKTRKEHVDTCQKCELEKQANSLSIAVHEWPLPRDQCKAEMVVFELACPLEFHIWRDVTFKILRDIGVASRPTSTTAHVILESYEDLRKWSQGKTKRVTIASTTKRFTQSHYKSCRIPTTASRVSVNNGLTYRLFDTGNRIWTAGSYQQTSLKSYGTYQAPDRSIYLYQWHALETTTHTSNEVLATQNNCPSTMSLHEHVAFGTLRSGGRLQWMNIAREMTANALSFGREEIRLLLMQAACELGPSGIGLDGHVTGRDWHVDLEGDGFCASLLSSLEDMLNSVSSNWSECVTVGTIVSLTSRILAAQQVNSLVATQAYQLLNNAACVTYKWVHDLTALLQATVEESQVLEYAEQLYAVAVTCRSAFDIDPDHLQFVLRTPESIAIVLHCAIVTHDNRPNTPTQASAHLQRLLARDRRLSHSLEEFLNTHLRFTTAGLDLAIREVWLGYHRGGSPWTQAEASNTRWWSCAGSEGFPQIHFNLLDGMLLVNGKPLSRLPKAIVTHRTFHRIFGQRILDVVPAAVPSMEFTIRESFGGYQVHLAIIQDHLVIQSQNLDNNETLELIPHAILSADLPEPLTRDYTHWLNLTTGDIEFRPLSAMWRSSKDNWTLNFLRSRRMVLPGDSASTYMVDMYSNVFSKLSLCLRPLDSPQHIIITYSESPSSQEVLVRLSRFNLSFFLNSADQLESRELRGKVVDDNQSSGAMFGLENQLILHPADVTARMLPGSRQIIIPWGEVEVARSGSSHHVSVHVNTGVTNRVPYHVFSVNNNLRCLTGAGGLTGWLYMIYLHAVTSHCLPDPLTGRTGTEEALYCLENARSFSFMHLEVTDVLLLRKIFELTPPRAYYPVHLRSMQTVHWSNDLPSTAQHHEFSSRVEAILAHFKCFQVFHGETNSLQLTDTPCDLLRRAACRDNSRYTKNTEPVFTWEDTCHKSRDVLSEGGSVREQVSFRVSRFVQYDREQLAQFSQPLWERISSWGQIGDPPTADTIKSLSYTRVWLSINLAGNWMILNHLCHSTSLSDEHWRHKFAFSLPAMVFANKQLEYVAHVLLALATNDRARTIDVPTATSYQLTDGFEPNRQTTHTLIKRTTLSLDSTPASQLERSQNESGQQYSARKTKYYRGQTVSAVAELTSILLSQQSMAQFRPRPSSNSGQWLNVSTALSAVRAYFRSCANNTQLKDYLHALQIALRSADDVTTVIGQHELSDCYTFDPMYEVHQVCHPPSLNVLFHRRPMRLRNDAEPPCVFQFSPTGTHVYSKTTDTRQLTHLLEDFRRSNPHPLHKAYEDDLWTSCEAFNRKADFVQPMQLPEISSLEQYLDACSTRCSSILAQMQEALSGRHLHADVLLKCKFWTDLSPRSLLQQLNLKNRQSLSLAWRDTLTSYAHSMIELQRAQRLIGFHLQGKLDDFTKEAENHIFDRNNARCHPDWLLIQIESNFFVRPLQKEVAHEMTAPQSGENSVLQLNMGEGKSSVIVPIVALTLANGEKLVQIIVLKALSRQMFQLLVERLTGLCDRRVLYMPFSRNLKVDVAHVNQIHSLYVQCMKEGGV</sequence>
<evidence type="ECO:0000256" key="5">
    <source>
        <dbReference type="ARBA" id="ARBA00022801"/>
    </source>
</evidence>
<dbReference type="EMBL" id="OZ037946">
    <property type="protein sequence ID" value="CAL1705827.1"/>
    <property type="molecule type" value="Genomic_DNA"/>
</dbReference>
<accession>A0ABP1DD88</accession>
<dbReference type="Pfam" id="PF20255">
    <property type="entry name" value="DUF6606"/>
    <property type="match status" value="1"/>
</dbReference>
<dbReference type="Pfam" id="PF12340">
    <property type="entry name" value="DUF3638"/>
    <property type="match status" value="1"/>
</dbReference>
<keyword evidence="10" id="KW-1185">Reference proteome</keyword>
<dbReference type="SUPFAM" id="SSF52540">
    <property type="entry name" value="P-loop containing nucleoside triphosphate hydrolases"/>
    <property type="match status" value="1"/>
</dbReference>
<gene>
    <name evidence="9" type="ORF">GFSPODELE1_LOCUS5602</name>
</gene>
<name>A0ABP1DD88_9APHY</name>
<evidence type="ECO:0000256" key="2">
    <source>
        <dbReference type="ARBA" id="ARBA00012759"/>
    </source>
</evidence>
<evidence type="ECO:0000313" key="10">
    <source>
        <dbReference type="Proteomes" id="UP001497453"/>
    </source>
</evidence>
<protein>
    <recommendedName>
        <fullName evidence="2">ubiquitinyl hydrolase 1</fullName>
        <ecNumber evidence="2">3.4.19.12</ecNumber>
    </recommendedName>
</protein>
<feature type="domain" description="DUF3638" evidence="7">
    <location>
        <begin position="2042"/>
        <end position="2168"/>
    </location>
</feature>
<dbReference type="InterPro" id="IPR051346">
    <property type="entry name" value="OTU_Deubiquitinase"/>
</dbReference>
<proteinExistence type="predicted"/>
<comment type="catalytic activity">
    <reaction evidence="1">
        <text>Thiol-dependent hydrolysis of ester, thioester, amide, peptide and isopeptide bonds formed by the C-terminal Gly of ubiquitin (a 76-residue protein attached to proteins as an intracellular targeting signal).</text>
        <dbReference type="EC" id="3.4.19.12"/>
    </reaction>
</comment>
<evidence type="ECO:0000313" key="9">
    <source>
        <dbReference type="EMBL" id="CAL1705827.1"/>
    </source>
</evidence>
<keyword evidence="4" id="KW-0833">Ubl conjugation pathway</keyword>
<evidence type="ECO:0000256" key="4">
    <source>
        <dbReference type="ARBA" id="ARBA00022786"/>
    </source>
</evidence>
<evidence type="ECO:0000259" key="8">
    <source>
        <dbReference type="Pfam" id="PF20255"/>
    </source>
</evidence>
<keyword evidence="5" id="KW-0378">Hydrolase</keyword>
<keyword evidence="3" id="KW-0645">Protease</keyword>